<proteinExistence type="predicted"/>
<evidence type="ECO:0008006" key="3">
    <source>
        <dbReference type="Google" id="ProtNLM"/>
    </source>
</evidence>
<organism evidence="1 2">
    <name type="scientific">Lactiplantibacillus pentosus DSM 20314</name>
    <dbReference type="NCBI Taxonomy" id="1423791"/>
    <lineage>
        <taxon>Bacteria</taxon>
        <taxon>Bacillati</taxon>
        <taxon>Bacillota</taxon>
        <taxon>Bacilli</taxon>
        <taxon>Lactobacillales</taxon>
        <taxon>Lactobacillaceae</taxon>
        <taxon>Lactiplantibacillus</taxon>
    </lineage>
</organism>
<dbReference type="SUPFAM" id="SSF51658">
    <property type="entry name" value="Xylose isomerase-like"/>
    <property type="match status" value="1"/>
</dbReference>
<dbReference type="InterPro" id="IPR036237">
    <property type="entry name" value="Xyl_isomerase-like_sf"/>
</dbReference>
<accession>A0A837R9X9</accession>
<dbReference type="AlphaFoldDB" id="A0A837R9X9"/>
<sequence>MQVGINTAVYEDEVKAGASQLDCIKTLVGRNEIGAVEVRGEFFKPTTKDTELAAISQLCRDNHWDLYYSVPEELFGPNGYNASLQTNLDMATKYQIKSLKYSLGKVSLMSSSTLSQLRQLLMSSQTQVTIENQPNDNGQLGVVETALEWIKQQLLPLGYTFDSGNWYWIDQQPEPAFATLKSAITVFHLKDIKNQNTVMLGDGDTDWQQLLKALPNTTPIFIEYNIQSQNLPEQIALVQQALS</sequence>
<comment type="caution">
    <text evidence="1">The sequence shown here is derived from an EMBL/GenBank/DDBJ whole genome shotgun (WGS) entry which is preliminary data.</text>
</comment>
<evidence type="ECO:0000313" key="1">
    <source>
        <dbReference type="EMBL" id="KRK23257.1"/>
    </source>
</evidence>
<dbReference type="Gene3D" id="3.20.20.150">
    <property type="entry name" value="Divalent-metal-dependent TIM barrel enzymes"/>
    <property type="match status" value="1"/>
</dbReference>
<dbReference type="EMBL" id="AZCU01000017">
    <property type="protein sequence ID" value="KRK23257.1"/>
    <property type="molecule type" value="Genomic_DNA"/>
</dbReference>
<name>A0A837R9X9_LACPE</name>
<dbReference type="RefSeq" id="WP_050338147.1">
    <property type="nucleotide sequence ID" value="NZ_AZCU01000017.1"/>
</dbReference>
<gene>
    <name evidence="1" type="ORF">FD24_GL001192</name>
</gene>
<protein>
    <recommendedName>
        <fullName evidence="3">N-acetylglucosamine 2-epimerase</fullName>
    </recommendedName>
</protein>
<evidence type="ECO:0000313" key="2">
    <source>
        <dbReference type="Proteomes" id="UP000051020"/>
    </source>
</evidence>
<dbReference type="GeneID" id="49395511"/>
<reference evidence="1 2" key="1">
    <citation type="journal article" date="2015" name="Genome Announc.">
        <title>Expanding the biotechnology potential of lactobacilli through comparative genomics of 213 strains and associated genera.</title>
        <authorList>
            <person name="Sun Z."/>
            <person name="Harris H.M."/>
            <person name="McCann A."/>
            <person name="Guo C."/>
            <person name="Argimon S."/>
            <person name="Zhang W."/>
            <person name="Yang X."/>
            <person name="Jeffery I.B."/>
            <person name="Cooney J.C."/>
            <person name="Kagawa T.F."/>
            <person name="Liu W."/>
            <person name="Song Y."/>
            <person name="Salvetti E."/>
            <person name="Wrobel A."/>
            <person name="Rasinkangas P."/>
            <person name="Parkhill J."/>
            <person name="Rea M.C."/>
            <person name="O'Sullivan O."/>
            <person name="Ritari J."/>
            <person name="Douillard F.P."/>
            <person name="Paul Ross R."/>
            <person name="Yang R."/>
            <person name="Briner A.E."/>
            <person name="Felis G.E."/>
            <person name="de Vos W.M."/>
            <person name="Barrangou R."/>
            <person name="Klaenhammer T.R."/>
            <person name="Caufield P.W."/>
            <person name="Cui Y."/>
            <person name="Zhang H."/>
            <person name="O'Toole P.W."/>
        </authorList>
    </citation>
    <scope>NUCLEOTIDE SEQUENCE [LARGE SCALE GENOMIC DNA]</scope>
    <source>
        <strain evidence="1 2">DSM 20314</strain>
    </source>
</reference>
<dbReference type="Proteomes" id="UP000051020">
    <property type="component" value="Unassembled WGS sequence"/>
</dbReference>